<accession>J9UC52</accession>
<evidence type="ECO:0000256" key="1">
    <source>
        <dbReference type="SAM" id="MobiDB-lite"/>
    </source>
</evidence>
<protein>
    <submittedName>
        <fullName evidence="2">Uncharacterized protein</fullName>
    </submittedName>
</protein>
<dbReference type="EMBL" id="CP003490">
    <property type="protein sequence ID" value="AFR69921.1"/>
    <property type="molecule type" value="Genomic_DNA"/>
</dbReference>
<evidence type="ECO:0000313" key="2">
    <source>
        <dbReference type="EMBL" id="AFR69921.1"/>
    </source>
</evidence>
<gene>
    <name evidence="2" type="ORF">B2904_orf572</name>
</gene>
<sequence>MQHNTTQHNTTQHNTTQHNTTQHNTTQHNTTLIKILFIIIIYSSISLNAQTTNTNSAKYGVLSASLELTAYGRMSDLIEQTGNEDTLGVLLYGDLHYIKEYKYASIEANINARFYEPLSHKARFYKDMSPPVFDFSKMNIFVNFKYIGIRAGVLEPYTRNIPMTSYFPTLFYFHTVSSNKATVLSGPRDMPIGYESQLIPRYDTGIMIESSFYGVFIGVGMVNGEMGLDANSSKGLMAKISYSNDYINTGVAGIVTEIGSIPIKEWGDSINAFFYFRNGRDGRFTVGIEGFWFRHGIRRNNEYSPGSDNNNPHNYNGGYYTDFSIQTFDGNKPYYAMSGFLFFEARRLWIIDITTHVGVYDNNIYSNSEDIFQPKYRAFLKLTFNVTEDFKIMVSDTFTYDPVYKNNYQYYELEGRNQVGVISYNEKNGHYTVDNDFYIGLSFKFGGVWGK</sequence>
<dbReference type="PATRIC" id="fig|1133568.3.peg.566"/>
<proteinExistence type="predicted"/>
<dbReference type="Proteomes" id="UP000007346">
    <property type="component" value="Chromosome"/>
</dbReference>
<organism evidence="2 3">
    <name type="scientific">Brachyspira pilosicoli B2904</name>
    <dbReference type="NCBI Taxonomy" id="1133568"/>
    <lineage>
        <taxon>Bacteria</taxon>
        <taxon>Pseudomonadati</taxon>
        <taxon>Spirochaetota</taxon>
        <taxon>Spirochaetia</taxon>
        <taxon>Brachyspirales</taxon>
        <taxon>Brachyspiraceae</taxon>
        <taxon>Brachyspira</taxon>
    </lineage>
</organism>
<reference evidence="2 3" key="1">
    <citation type="journal article" date="2012" name="BMC Genomics">
        <title>Comparative genomics of Brachyspira pilosicoli strains: genome rearrangements, reductions and correlation of genetic compliment with phenotypic diversity.</title>
        <authorList>
            <person name="Mappley L.J."/>
            <person name="Black M.L."/>
            <person name="Abuoun M."/>
            <person name="Darby A.C."/>
            <person name="Woodward M.J."/>
            <person name="Parkhill J."/>
            <person name="Turner A.K."/>
            <person name="Bellgard M.I."/>
            <person name="La T."/>
            <person name="Phillips N.D."/>
            <person name="La Ragione R.M."/>
            <person name="Hampson D.J."/>
        </authorList>
    </citation>
    <scope>NUCLEOTIDE SEQUENCE [LARGE SCALE GENOMIC DNA]</scope>
    <source>
        <strain evidence="2">B2904</strain>
    </source>
</reference>
<dbReference type="KEGG" id="bpj:B2904_orf572"/>
<evidence type="ECO:0000313" key="3">
    <source>
        <dbReference type="Proteomes" id="UP000007346"/>
    </source>
</evidence>
<dbReference type="AlphaFoldDB" id="J9UC52"/>
<name>J9UC52_BRAPL</name>
<dbReference type="HOGENOM" id="CLU_642018_0_0_12"/>
<feature type="region of interest" description="Disordered" evidence="1">
    <location>
        <begin position="1"/>
        <end position="25"/>
    </location>
</feature>